<keyword evidence="2" id="KW-1185">Reference proteome</keyword>
<name>A0ABP4JHT8_9MICO</name>
<organism evidence="1 2">
    <name type="scientific">Agrococcus citreus</name>
    <dbReference type="NCBI Taxonomy" id="84643"/>
    <lineage>
        <taxon>Bacteria</taxon>
        <taxon>Bacillati</taxon>
        <taxon>Actinomycetota</taxon>
        <taxon>Actinomycetes</taxon>
        <taxon>Micrococcales</taxon>
        <taxon>Microbacteriaceae</taxon>
        <taxon>Agrococcus</taxon>
    </lineage>
</organism>
<dbReference type="Proteomes" id="UP001501266">
    <property type="component" value="Unassembled WGS sequence"/>
</dbReference>
<gene>
    <name evidence="1" type="ORF">GCM10009640_09920</name>
</gene>
<protein>
    <submittedName>
        <fullName evidence="1">Abi family protein</fullName>
    </submittedName>
</protein>
<reference evidence="2" key="1">
    <citation type="journal article" date="2019" name="Int. J. Syst. Evol. Microbiol.">
        <title>The Global Catalogue of Microorganisms (GCM) 10K type strain sequencing project: providing services to taxonomists for standard genome sequencing and annotation.</title>
        <authorList>
            <consortium name="The Broad Institute Genomics Platform"/>
            <consortium name="The Broad Institute Genome Sequencing Center for Infectious Disease"/>
            <person name="Wu L."/>
            <person name="Ma J."/>
        </authorList>
    </citation>
    <scope>NUCLEOTIDE SEQUENCE [LARGE SCALE GENOMIC DNA]</scope>
    <source>
        <strain evidence="2">JCM 12398</strain>
    </source>
</reference>
<evidence type="ECO:0000313" key="1">
    <source>
        <dbReference type="EMBL" id="GAA1420501.1"/>
    </source>
</evidence>
<accession>A0ABP4JHT8</accession>
<dbReference type="RefSeq" id="WP_343918020.1">
    <property type="nucleotide sequence ID" value="NZ_BAAAKK010000002.1"/>
</dbReference>
<evidence type="ECO:0000313" key="2">
    <source>
        <dbReference type="Proteomes" id="UP001501266"/>
    </source>
</evidence>
<proteinExistence type="predicted"/>
<dbReference type="EMBL" id="BAAAKK010000002">
    <property type="protein sequence ID" value="GAA1420501.1"/>
    <property type="molecule type" value="Genomic_DNA"/>
</dbReference>
<comment type="caution">
    <text evidence="1">The sequence shown here is derived from an EMBL/GenBank/DDBJ whole genome shotgun (WGS) entry which is preliminary data.</text>
</comment>
<sequence>MDGDFAVKDILTGVLGQLSPQASASLAGSLARDRFRAYVRPFGGDQAAGSRLYVLDVELAGALLELVHFAEVLLRERIHRELTSVDGPQWYNDPRHVLDYRTRGAIAKASNRLPTRFSPGQMVAELNFGTWAGLFEQGGQIKHRDGSFVRQADYDADLWAPALHSVFDREWPSVTRIDAEGLLRRVRNGRNRISHHESLVFGIHQHGERTPGGKFRRQPIGSFLSDVRRLIQVLDSSMGKWLDTCDHAEELLRDSLALRADQYAQGHLRNREWI</sequence>